<dbReference type="Proteomes" id="UP000199705">
    <property type="component" value="Unassembled WGS sequence"/>
</dbReference>
<gene>
    <name evidence="1" type="ORF">SAMN05192573_11476</name>
</gene>
<dbReference type="STRING" id="551996.SAMN05192573_11476"/>
<organism evidence="1 2">
    <name type="scientific">Mucilaginibacter gossypii</name>
    <dbReference type="NCBI Taxonomy" id="551996"/>
    <lineage>
        <taxon>Bacteria</taxon>
        <taxon>Pseudomonadati</taxon>
        <taxon>Bacteroidota</taxon>
        <taxon>Sphingobacteriia</taxon>
        <taxon>Sphingobacteriales</taxon>
        <taxon>Sphingobacteriaceae</taxon>
        <taxon>Mucilaginibacter</taxon>
    </lineage>
</organism>
<dbReference type="Gene3D" id="1.20.910.10">
    <property type="entry name" value="Heme oxygenase-like"/>
    <property type="match status" value="1"/>
</dbReference>
<protein>
    <recommendedName>
        <fullName evidence="3">DUF3050 domain-containing protein</fullName>
    </recommendedName>
</protein>
<dbReference type="SUPFAM" id="SSF48613">
    <property type="entry name" value="Heme oxygenase-like"/>
    <property type="match status" value="1"/>
</dbReference>
<evidence type="ECO:0008006" key="3">
    <source>
        <dbReference type="Google" id="ProtNLM"/>
    </source>
</evidence>
<dbReference type="InterPro" id="IPR016084">
    <property type="entry name" value="Haem_Oase-like_multi-hlx"/>
</dbReference>
<dbReference type="Pfam" id="PF11251">
    <property type="entry name" value="DUF3050"/>
    <property type="match status" value="1"/>
</dbReference>
<reference evidence="2" key="1">
    <citation type="submission" date="2016-10" db="EMBL/GenBank/DDBJ databases">
        <authorList>
            <person name="Varghese N."/>
            <person name="Submissions S."/>
        </authorList>
    </citation>
    <scope>NUCLEOTIDE SEQUENCE [LARGE SCALE GENOMIC DNA]</scope>
    <source>
        <strain evidence="2">Gh-67</strain>
    </source>
</reference>
<sequence length="265" mass="30106">MANYNNRIAQLKIEIHPLRDQLISHELYKNITSLDELTVFMEHHVFAVWDFMSLLKALQQKLTCTVTPWMPTGNANTRYLINEIVAGEESDIDEQGNRASHFELYLRAMQQAGSQAEGINNLFNELNFGKHIDEALIIANIPVAARNFVQHTFDVIDTNKDHLQAAVFTFGREDLIPDMFVSIVKELSQQLPGKVDILLYYLERHIEVDGDHHSQLAYQMTAELCGDDDSKWADATVAVKEALQARIALWDGILEAIKVQEISSL</sequence>
<dbReference type="AlphaFoldDB" id="A0A1G8GIP7"/>
<accession>A0A1G8GIP7</accession>
<evidence type="ECO:0000313" key="1">
    <source>
        <dbReference type="EMBL" id="SDH94265.1"/>
    </source>
</evidence>
<dbReference type="InterPro" id="IPR024423">
    <property type="entry name" value="DUF3050"/>
</dbReference>
<evidence type="ECO:0000313" key="2">
    <source>
        <dbReference type="Proteomes" id="UP000199705"/>
    </source>
</evidence>
<name>A0A1G8GIP7_9SPHI</name>
<keyword evidence="2" id="KW-1185">Reference proteome</keyword>
<dbReference type="RefSeq" id="WP_091172478.1">
    <property type="nucleotide sequence ID" value="NZ_CP071878.2"/>
</dbReference>
<proteinExistence type="predicted"/>
<dbReference type="EMBL" id="FNCG01000014">
    <property type="protein sequence ID" value="SDH94265.1"/>
    <property type="molecule type" value="Genomic_DNA"/>
</dbReference>